<dbReference type="Proteomes" id="UP000612055">
    <property type="component" value="Unassembled WGS sequence"/>
</dbReference>
<protein>
    <submittedName>
        <fullName evidence="3">Uncharacterized protein</fullName>
    </submittedName>
</protein>
<keyword evidence="4" id="KW-1185">Reference proteome</keyword>
<feature type="transmembrane region" description="Helical" evidence="2">
    <location>
        <begin position="293"/>
        <end position="314"/>
    </location>
</feature>
<feature type="transmembrane region" description="Helical" evidence="2">
    <location>
        <begin position="184"/>
        <end position="205"/>
    </location>
</feature>
<feature type="transmembrane region" description="Helical" evidence="2">
    <location>
        <begin position="397"/>
        <end position="414"/>
    </location>
</feature>
<feature type="compositionally biased region" description="Low complexity" evidence="1">
    <location>
        <begin position="80"/>
        <end position="101"/>
    </location>
</feature>
<dbReference type="OrthoDB" id="529510at2759"/>
<keyword evidence="2" id="KW-1133">Transmembrane helix</keyword>
<feature type="compositionally biased region" description="Basic and acidic residues" evidence="1">
    <location>
        <begin position="50"/>
        <end position="59"/>
    </location>
</feature>
<dbReference type="EMBL" id="JAEHOE010000011">
    <property type="protein sequence ID" value="KAG2498238.1"/>
    <property type="molecule type" value="Genomic_DNA"/>
</dbReference>
<comment type="caution">
    <text evidence="3">The sequence shown here is derived from an EMBL/GenBank/DDBJ whole genome shotgun (WGS) entry which is preliminary data.</text>
</comment>
<evidence type="ECO:0000256" key="1">
    <source>
        <dbReference type="SAM" id="MobiDB-lite"/>
    </source>
</evidence>
<feature type="transmembrane region" description="Helical" evidence="2">
    <location>
        <begin position="334"/>
        <end position="352"/>
    </location>
</feature>
<feature type="compositionally biased region" description="Low complexity" evidence="1">
    <location>
        <begin position="146"/>
        <end position="160"/>
    </location>
</feature>
<name>A0A836C3W7_9CHLO</name>
<keyword evidence="2" id="KW-0812">Transmembrane</keyword>
<keyword evidence="2" id="KW-0472">Membrane</keyword>
<feature type="transmembrane region" description="Helical" evidence="2">
    <location>
        <begin position="372"/>
        <end position="392"/>
    </location>
</feature>
<gene>
    <name evidence="3" type="ORF">HYH03_003988</name>
</gene>
<evidence type="ECO:0000256" key="2">
    <source>
        <dbReference type="SAM" id="Phobius"/>
    </source>
</evidence>
<reference evidence="3" key="1">
    <citation type="journal article" date="2020" name="bioRxiv">
        <title>Comparative genomics of Chlamydomonas.</title>
        <authorList>
            <person name="Craig R.J."/>
            <person name="Hasan A.R."/>
            <person name="Ness R.W."/>
            <person name="Keightley P.D."/>
        </authorList>
    </citation>
    <scope>NUCLEOTIDE SEQUENCE</scope>
    <source>
        <strain evidence="3">CCAP 11/70</strain>
    </source>
</reference>
<feature type="compositionally biased region" description="Polar residues" evidence="1">
    <location>
        <begin position="1"/>
        <end position="18"/>
    </location>
</feature>
<feature type="region of interest" description="Disordered" evidence="1">
    <location>
        <begin position="1"/>
        <end position="167"/>
    </location>
</feature>
<evidence type="ECO:0000313" key="4">
    <source>
        <dbReference type="Proteomes" id="UP000612055"/>
    </source>
</evidence>
<organism evidence="3 4">
    <name type="scientific">Edaphochlamys debaryana</name>
    <dbReference type="NCBI Taxonomy" id="47281"/>
    <lineage>
        <taxon>Eukaryota</taxon>
        <taxon>Viridiplantae</taxon>
        <taxon>Chlorophyta</taxon>
        <taxon>core chlorophytes</taxon>
        <taxon>Chlorophyceae</taxon>
        <taxon>CS clade</taxon>
        <taxon>Chlamydomonadales</taxon>
        <taxon>Chlamydomonadales incertae sedis</taxon>
        <taxon>Edaphochlamys</taxon>
    </lineage>
</organism>
<feature type="transmembrane region" description="Helical" evidence="2">
    <location>
        <begin position="426"/>
        <end position="445"/>
    </location>
</feature>
<dbReference type="AlphaFoldDB" id="A0A836C3W7"/>
<evidence type="ECO:0000313" key="3">
    <source>
        <dbReference type="EMBL" id="KAG2498238.1"/>
    </source>
</evidence>
<accession>A0A836C3W7</accession>
<proteinExistence type="predicted"/>
<sequence>MSSEPEGQGLLATTSSRSDAALARGPAQEEEEAAAGPSCSYESRPLLRRASREHAEESRYYQGDVELTRRSAEATPPATVLPSPRRSPSSPRLPSSEVEPLVEPEPPDRAPVLATSTTDVEGPAQPQTAAPELPASPTRTSPPSPLSSSSASDSPRAGPAQAAGDTARRRRRSIWSLPCLSRDVTWLHITNSLVFFILFAVNVLVNSEAVWQSYLAVDKAYGPVLTPASWAYHIRDLMFFLWAMAIGIQQMVEHKGWKEGLLELVGHSWQILWYSDTVWLIMTVTASPMGLTLAPLFSLCALLAALGAQTRLAWGILGLHLDLQAEGHEGVSPLGYLFFVAPTSLASGWLLVLHCHATTMAVKAALGSDTAAMYAGCVALAMAAFVALLILIRFRDIIFGLAFTWSMGSIWIAGFSTNDDYRSDQLVAFFCALVIGLLTYCIAAGPTGRAA</sequence>